<protein>
    <submittedName>
        <fullName evidence="2">Predicted protein</fullName>
    </submittedName>
</protein>
<accession>D7MR64</accession>
<evidence type="ECO:0000313" key="3">
    <source>
        <dbReference type="Proteomes" id="UP000008694"/>
    </source>
</evidence>
<dbReference type="AlphaFoldDB" id="D7MR64"/>
<organism evidence="3">
    <name type="scientific">Arabidopsis lyrata subsp. lyrata</name>
    <name type="common">Lyre-leaved rock-cress</name>
    <dbReference type="NCBI Taxonomy" id="81972"/>
    <lineage>
        <taxon>Eukaryota</taxon>
        <taxon>Viridiplantae</taxon>
        <taxon>Streptophyta</taxon>
        <taxon>Embryophyta</taxon>
        <taxon>Tracheophyta</taxon>
        <taxon>Spermatophyta</taxon>
        <taxon>Magnoliopsida</taxon>
        <taxon>eudicotyledons</taxon>
        <taxon>Gunneridae</taxon>
        <taxon>Pentapetalae</taxon>
        <taxon>rosids</taxon>
        <taxon>malvids</taxon>
        <taxon>Brassicales</taxon>
        <taxon>Brassicaceae</taxon>
        <taxon>Camelineae</taxon>
        <taxon>Arabidopsis</taxon>
    </lineage>
</organism>
<feature type="region of interest" description="Disordered" evidence="1">
    <location>
        <begin position="1"/>
        <end position="62"/>
    </location>
</feature>
<proteinExistence type="predicted"/>
<dbReference type="HOGENOM" id="CLU_2907157_0_0_1"/>
<reference evidence="3" key="1">
    <citation type="journal article" date="2011" name="Nat. Genet.">
        <title>The Arabidopsis lyrata genome sequence and the basis of rapid genome size change.</title>
        <authorList>
            <person name="Hu T.T."/>
            <person name="Pattyn P."/>
            <person name="Bakker E.G."/>
            <person name="Cao J."/>
            <person name="Cheng J.-F."/>
            <person name="Clark R.M."/>
            <person name="Fahlgren N."/>
            <person name="Fawcett J.A."/>
            <person name="Grimwood J."/>
            <person name="Gundlach H."/>
            <person name="Haberer G."/>
            <person name="Hollister J.D."/>
            <person name="Ossowski S."/>
            <person name="Ottilar R.P."/>
            <person name="Salamov A.A."/>
            <person name="Schneeberger K."/>
            <person name="Spannagl M."/>
            <person name="Wang X."/>
            <person name="Yang L."/>
            <person name="Nasrallah M.E."/>
            <person name="Bergelson J."/>
            <person name="Carrington J.C."/>
            <person name="Gaut B.S."/>
            <person name="Schmutz J."/>
            <person name="Mayer K.F.X."/>
            <person name="Van de Peer Y."/>
            <person name="Grigoriev I.V."/>
            <person name="Nordborg M."/>
            <person name="Weigel D."/>
            <person name="Guo Y.-L."/>
        </authorList>
    </citation>
    <scope>NUCLEOTIDE SEQUENCE [LARGE SCALE GENOMIC DNA]</scope>
    <source>
        <strain evidence="3">cv. MN47</strain>
    </source>
</reference>
<keyword evidence="3" id="KW-1185">Reference proteome</keyword>
<sequence>MAGGKGGVSANQRDKRRSEDESTTTRRRSDTSMRTYEDLLRTIVDEGKTKGTREDGEERDSE</sequence>
<dbReference type="Proteomes" id="UP000008694">
    <property type="component" value="Unassembled WGS sequence"/>
</dbReference>
<dbReference type="EMBL" id="GL348720">
    <property type="protein sequence ID" value="EFH42569.1"/>
    <property type="molecule type" value="Genomic_DNA"/>
</dbReference>
<dbReference type="Gramene" id="Al_scaffold_0008_2391">
    <property type="protein sequence ID" value="Al_scaffold_0008_2391"/>
    <property type="gene ID" value="Al_scaffold_0008_2391"/>
</dbReference>
<gene>
    <name evidence="2" type="ORF">ARALYDRAFT_685571</name>
</gene>
<evidence type="ECO:0000256" key="1">
    <source>
        <dbReference type="SAM" id="MobiDB-lite"/>
    </source>
</evidence>
<feature type="compositionally biased region" description="Basic and acidic residues" evidence="1">
    <location>
        <begin position="12"/>
        <end position="62"/>
    </location>
</feature>
<name>D7MR64_ARALL</name>
<evidence type="ECO:0000313" key="2">
    <source>
        <dbReference type="EMBL" id="EFH42569.1"/>
    </source>
</evidence>